<dbReference type="Proteomes" id="UP000243579">
    <property type="component" value="Unassembled WGS sequence"/>
</dbReference>
<keyword evidence="2" id="KW-1185">Reference proteome</keyword>
<protein>
    <recommendedName>
        <fullName evidence="3">Ankyrin repeat domain containing protein</fullName>
    </recommendedName>
</protein>
<evidence type="ECO:0000313" key="1">
    <source>
        <dbReference type="EMBL" id="OQS01296.1"/>
    </source>
</evidence>
<dbReference type="PANTHER" id="PTHR46586">
    <property type="entry name" value="ANKYRIN REPEAT-CONTAINING PROTEIN"/>
    <property type="match status" value="1"/>
</dbReference>
<comment type="caution">
    <text evidence="1">The sequence shown here is derived from an EMBL/GenBank/DDBJ whole genome shotgun (WGS) entry which is preliminary data.</text>
</comment>
<dbReference type="PANTHER" id="PTHR46586:SF3">
    <property type="entry name" value="ANKYRIN REPEAT-CONTAINING PROTEIN"/>
    <property type="match status" value="1"/>
</dbReference>
<dbReference type="SUPFAM" id="SSF48403">
    <property type="entry name" value="Ankyrin repeat"/>
    <property type="match status" value="1"/>
</dbReference>
<dbReference type="EMBL" id="JNBR01000010">
    <property type="protein sequence ID" value="OQS01296.1"/>
    <property type="molecule type" value="Genomic_DNA"/>
</dbReference>
<dbReference type="AlphaFoldDB" id="A0A1V9ZTE5"/>
<dbReference type="OrthoDB" id="10057496at2759"/>
<evidence type="ECO:0000313" key="2">
    <source>
        <dbReference type="Proteomes" id="UP000243579"/>
    </source>
</evidence>
<dbReference type="InterPro" id="IPR052050">
    <property type="entry name" value="SecEffector_AnkRepeat"/>
</dbReference>
<evidence type="ECO:0008006" key="3">
    <source>
        <dbReference type="Google" id="ProtNLM"/>
    </source>
</evidence>
<dbReference type="SMART" id="SM00248">
    <property type="entry name" value="ANK"/>
    <property type="match status" value="5"/>
</dbReference>
<dbReference type="STRING" id="1202772.A0A1V9ZTE5"/>
<proteinExistence type="predicted"/>
<accession>A0A1V9ZTE5</accession>
<dbReference type="Pfam" id="PF12796">
    <property type="entry name" value="Ank_2"/>
    <property type="match status" value="2"/>
</dbReference>
<gene>
    <name evidence="1" type="ORF">ACHHYP_01348</name>
</gene>
<dbReference type="InterPro" id="IPR002110">
    <property type="entry name" value="Ankyrin_rpt"/>
</dbReference>
<dbReference type="Gene3D" id="1.25.40.20">
    <property type="entry name" value="Ankyrin repeat-containing domain"/>
    <property type="match status" value="3"/>
</dbReference>
<dbReference type="InterPro" id="IPR036770">
    <property type="entry name" value="Ankyrin_rpt-contain_sf"/>
</dbReference>
<reference evidence="1 2" key="1">
    <citation type="journal article" date="2014" name="Genome Biol. Evol.">
        <title>The secreted proteins of Achlya hypogyna and Thraustotheca clavata identify the ancestral oomycete secretome and reveal gene acquisitions by horizontal gene transfer.</title>
        <authorList>
            <person name="Misner I."/>
            <person name="Blouin N."/>
            <person name="Leonard G."/>
            <person name="Richards T.A."/>
            <person name="Lane C.E."/>
        </authorList>
    </citation>
    <scope>NUCLEOTIDE SEQUENCE [LARGE SCALE GENOMIC DNA]</scope>
    <source>
        <strain evidence="1 2">ATCC 48635</strain>
    </source>
</reference>
<sequence>MKQAHSILLVLADRSLFPLIASYQSGLFRDVIPLFKAWEARSMPTKIASMRSFLVQAMSAPLLVLHSVIATDDAHLVDRIFRCTGAKSATALDFAAKVGALNVVCYLHATGHGCSTRAMDYAAQNGHAEVLRFLHEHRSEGCSRDAMDFAAQNGHMDVVQYLHDVVGVAGTAKALDWAARNGHIDVLRFLHPRRSEGCTAYAMDYAAQNGHLEVVELLHGYGAPCSAAALDMAAANGHIHVVRFLHEHRTEGATVRALDNAARGGHLPVVIFLHDHRPEGGSTDAIDSAAAHGHDDVVAYLLAHRRDGWTVRAVDAAAVHGYVPILERLFRADAARAVCSPRGLLHVVQVAQMESLTWLLACVPESLAAVADGLMERAITHDRIEVVDALWSAGFYAGVTPSWLQLAEKTGHEAIVFYLSRLN</sequence>
<name>A0A1V9ZTE5_ACHHY</name>
<organism evidence="1 2">
    <name type="scientific">Achlya hypogyna</name>
    <name type="common">Oomycete</name>
    <name type="synonym">Protoachlya hypogyna</name>
    <dbReference type="NCBI Taxonomy" id="1202772"/>
    <lineage>
        <taxon>Eukaryota</taxon>
        <taxon>Sar</taxon>
        <taxon>Stramenopiles</taxon>
        <taxon>Oomycota</taxon>
        <taxon>Saprolegniomycetes</taxon>
        <taxon>Saprolegniales</taxon>
        <taxon>Achlyaceae</taxon>
        <taxon>Achlya</taxon>
    </lineage>
</organism>